<dbReference type="RefSeq" id="XP_040695502.1">
    <property type="nucleotide sequence ID" value="XM_040833181.1"/>
</dbReference>
<dbReference type="AlphaFoldDB" id="A0A1L9S3T6"/>
<dbReference type="VEuPathDB" id="FungiDB:ASPWEDRAFT_287979"/>
<proteinExistence type="predicted"/>
<accession>A0A1L9S3T6</accession>
<dbReference type="EMBL" id="KV878209">
    <property type="protein sequence ID" value="OJJ41826.1"/>
    <property type="molecule type" value="Genomic_DNA"/>
</dbReference>
<reference evidence="2" key="1">
    <citation type="journal article" date="2017" name="Genome Biol.">
        <title>Comparative genomics reveals high biological diversity and specific adaptations in the industrially and medically important fungal genus Aspergillus.</title>
        <authorList>
            <person name="de Vries R.P."/>
            <person name="Riley R."/>
            <person name="Wiebenga A."/>
            <person name="Aguilar-Osorio G."/>
            <person name="Amillis S."/>
            <person name="Uchima C.A."/>
            <person name="Anderluh G."/>
            <person name="Asadollahi M."/>
            <person name="Askin M."/>
            <person name="Barry K."/>
            <person name="Battaglia E."/>
            <person name="Bayram O."/>
            <person name="Benocci T."/>
            <person name="Braus-Stromeyer S.A."/>
            <person name="Caldana C."/>
            <person name="Canovas D."/>
            <person name="Cerqueira G.C."/>
            <person name="Chen F."/>
            <person name="Chen W."/>
            <person name="Choi C."/>
            <person name="Clum A."/>
            <person name="Dos Santos R.A."/>
            <person name="Damasio A.R."/>
            <person name="Diallinas G."/>
            <person name="Emri T."/>
            <person name="Fekete E."/>
            <person name="Flipphi M."/>
            <person name="Freyberg S."/>
            <person name="Gallo A."/>
            <person name="Gournas C."/>
            <person name="Habgood R."/>
            <person name="Hainaut M."/>
            <person name="Harispe M.L."/>
            <person name="Henrissat B."/>
            <person name="Hilden K.S."/>
            <person name="Hope R."/>
            <person name="Hossain A."/>
            <person name="Karabika E."/>
            <person name="Karaffa L."/>
            <person name="Karanyi Z."/>
            <person name="Krasevec N."/>
            <person name="Kuo A."/>
            <person name="Kusch H."/>
            <person name="LaButti K."/>
            <person name="Lagendijk E.L."/>
            <person name="Lapidus A."/>
            <person name="Levasseur A."/>
            <person name="Lindquist E."/>
            <person name="Lipzen A."/>
            <person name="Logrieco A.F."/>
            <person name="MacCabe A."/>
            <person name="Maekelae M.R."/>
            <person name="Malavazi I."/>
            <person name="Melin P."/>
            <person name="Meyer V."/>
            <person name="Mielnichuk N."/>
            <person name="Miskei M."/>
            <person name="Molnar A.P."/>
            <person name="Mule G."/>
            <person name="Ngan C.Y."/>
            <person name="Orejas M."/>
            <person name="Orosz E."/>
            <person name="Ouedraogo J.P."/>
            <person name="Overkamp K.M."/>
            <person name="Park H.-S."/>
            <person name="Perrone G."/>
            <person name="Piumi F."/>
            <person name="Punt P.J."/>
            <person name="Ram A.F."/>
            <person name="Ramon A."/>
            <person name="Rauscher S."/>
            <person name="Record E."/>
            <person name="Riano-Pachon D.M."/>
            <person name="Robert V."/>
            <person name="Roehrig J."/>
            <person name="Ruller R."/>
            <person name="Salamov A."/>
            <person name="Salih N.S."/>
            <person name="Samson R.A."/>
            <person name="Sandor E."/>
            <person name="Sanguinetti M."/>
            <person name="Schuetze T."/>
            <person name="Sepcic K."/>
            <person name="Shelest E."/>
            <person name="Sherlock G."/>
            <person name="Sophianopoulou V."/>
            <person name="Squina F.M."/>
            <person name="Sun H."/>
            <person name="Susca A."/>
            <person name="Todd R.B."/>
            <person name="Tsang A."/>
            <person name="Unkles S.E."/>
            <person name="van de Wiele N."/>
            <person name="van Rossen-Uffink D."/>
            <person name="Oliveira J.V."/>
            <person name="Vesth T.C."/>
            <person name="Visser J."/>
            <person name="Yu J.-H."/>
            <person name="Zhou M."/>
            <person name="Andersen M.R."/>
            <person name="Archer D.B."/>
            <person name="Baker S.E."/>
            <person name="Benoit I."/>
            <person name="Brakhage A.A."/>
            <person name="Braus G.H."/>
            <person name="Fischer R."/>
            <person name="Frisvad J.C."/>
            <person name="Goldman G.H."/>
            <person name="Houbraken J."/>
            <person name="Oakley B."/>
            <person name="Pocsi I."/>
            <person name="Scazzocchio C."/>
            <person name="Seiboth B."/>
            <person name="vanKuyk P.A."/>
            <person name="Wortman J."/>
            <person name="Dyer P.S."/>
            <person name="Grigoriev I.V."/>
        </authorList>
    </citation>
    <scope>NUCLEOTIDE SEQUENCE [LARGE SCALE GENOMIC DNA]</scope>
    <source>
        <strain evidence="2">DTO 134E9</strain>
    </source>
</reference>
<gene>
    <name evidence="1" type="ORF">ASPWEDRAFT_287979</name>
</gene>
<dbReference type="GeneID" id="63749029"/>
<evidence type="ECO:0000313" key="2">
    <source>
        <dbReference type="Proteomes" id="UP000184383"/>
    </source>
</evidence>
<organism evidence="1 2">
    <name type="scientific">Aspergillus wentii DTO 134E9</name>
    <dbReference type="NCBI Taxonomy" id="1073089"/>
    <lineage>
        <taxon>Eukaryota</taxon>
        <taxon>Fungi</taxon>
        <taxon>Dikarya</taxon>
        <taxon>Ascomycota</taxon>
        <taxon>Pezizomycotina</taxon>
        <taxon>Eurotiomycetes</taxon>
        <taxon>Eurotiomycetidae</taxon>
        <taxon>Eurotiales</taxon>
        <taxon>Aspergillaceae</taxon>
        <taxon>Aspergillus</taxon>
        <taxon>Aspergillus subgen. Cremei</taxon>
    </lineage>
</organism>
<dbReference type="Proteomes" id="UP000184383">
    <property type="component" value="Unassembled WGS sequence"/>
</dbReference>
<keyword evidence="2" id="KW-1185">Reference proteome</keyword>
<sequence>MVHGPESAATTLAVHVSVRFTEHGTILALPHLSCRYSRYIGYRAILGNTRFIILPPFVTEPDFSSLWVVRLSTLLDCQKCVQSFSIWAIRDGPPDEFPGQEVAEIVTRGVLLVGYMLQSSMLHAILAALCSNWIPMTKLSTVAFFLGTTMLFMRHQVDLKTAGRDISTTIFSRS</sequence>
<name>A0A1L9S3T6_ASPWE</name>
<protein>
    <submittedName>
        <fullName evidence="1">Uncharacterized protein</fullName>
    </submittedName>
</protein>
<evidence type="ECO:0000313" key="1">
    <source>
        <dbReference type="EMBL" id="OJJ41826.1"/>
    </source>
</evidence>